<sequence>MQNVLITLIKLYKYLISPLIGKQCRFNPSCSTYAIDAINKYGNIKGVYLTILRILRCNPFFKGGNDKIP</sequence>
<comment type="subcellular location">
    <subcellularLocation>
        <location evidence="1">Cell membrane</location>
        <topology evidence="1">Peripheral membrane protein</topology>
        <orientation evidence="1">Cytoplasmic side</orientation>
    </subcellularLocation>
</comment>
<dbReference type="GO" id="GO:0005886">
    <property type="term" value="C:plasma membrane"/>
    <property type="evidence" value="ECO:0007669"/>
    <property type="project" value="UniProtKB-SubCell"/>
</dbReference>
<comment type="similarity">
    <text evidence="1">Belongs to the UPF0161 family.</text>
</comment>
<dbReference type="AlphaFoldDB" id="M1LZF8"/>
<evidence type="ECO:0000313" key="3">
    <source>
        <dbReference type="Proteomes" id="UP000011658"/>
    </source>
</evidence>
<dbReference type="InterPro" id="IPR002696">
    <property type="entry name" value="Membr_insert_effic_factor_YidD"/>
</dbReference>
<dbReference type="HOGENOM" id="CLU_144811_6_0_4"/>
<proteinExistence type="inferred from homology"/>
<reference evidence="2 3" key="1">
    <citation type="journal article" date="2013" name="Genome Biol. Evol.">
        <title>Genome evolution and phylogenomic analysis of candidatus kinetoplastibacterium, the betaproteobacterial endosymbionts of strigomonas and angomonas.</title>
        <authorList>
            <person name="Alves J.M."/>
            <person name="Serrano M.G."/>
            <person name="Maia da Silva F."/>
            <person name="Voegtly L.J."/>
            <person name="Matveyev A.V."/>
            <person name="Teixeira M.M."/>
            <person name="Camargo E.P."/>
            <person name="Buck G.A."/>
        </authorList>
    </citation>
    <scope>NUCLEOTIDE SEQUENCE [LARGE SCALE GENOMIC DNA]</scope>
    <source>
        <strain evidence="2 3">TCC219</strain>
    </source>
</reference>
<dbReference type="HAMAP" id="MF_00386">
    <property type="entry name" value="UPF0161_YidD"/>
    <property type="match status" value="1"/>
</dbReference>
<dbReference type="STRING" id="1208921.ST1E_0220"/>
<name>M1LZF8_9PROT</name>
<dbReference type="RefSeq" id="WP_015389934.1">
    <property type="nucleotide sequence ID" value="NC_020284.1"/>
</dbReference>
<evidence type="ECO:0000256" key="1">
    <source>
        <dbReference type="HAMAP-Rule" id="MF_00386"/>
    </source>
</evidence>
<accession>M1LZF8</accession>
<keyword evidence="1" id="KW-0472">Membrane</keyword>
<keyword evidence="3" id="KW-1185">Reference proteome</keyword>
<dbReference type="PANTHER" id="PTHR33383">
    <property type="entry name" value="MEMBRANE PROTEIN INSERTION EFFICIENCY FACTOR-RELATED"/>
    <property type="match status" value="1"/>
</dbReference>
<dbReference type="PANTHER" id="PTHR33383:SF1">
    <property type="entry name" value="MEMBRANE PROTEIN INSERTION EFFICIENCY FACTOR-RELATED"/>
    <property type="match status" value="1"/>
</dbReference>
<gene>
    <name evidence="2" type="ORF">ST1E_0220</name>
</gene>
<comment type="function">
    <text evidence="1">Could be involved in insertion of integral membrane proteins into the membrane.</text>
</comment>
<dbReference type="SMART" id="SM01234">
    <property type="entry name" value="Haemolytic"/>
    <property type="match status" value="1"/>
</dbReference>
<dbReference type="NCBIfam" id="TIGR00278">
    <property type="entry name" value="membrane protein insertion efficiency factor YidD"/>
    <property type="match status" value="1"/>
</dbReference>
<evidence type="ECO:0000313" key="2">
    <source>
        <dbReference type="EMBL" id="AGF49451.1"/>
    </source>
</evidence>
<keyword evidence="1" id="KW-1003">Cell membrane</keyword>
<dbReference type="KEGG" id="kga:ST1E_0220"/>
<dbReference type="OrthoDB" id="9801753at2"/>
<organism evidence="2 3">
    <name type="scientific">Candidatus Kinetoplastidibacterium galati TCC219</name>
    <dbReference type="NCBI Taxonomy" id="1208921"/>
    <lineage>
        <taxon>Bacteria</taxon>
        <taxon>Pseudomonadati</taxon>
        <taxon>Pseudomonadota</taxon>
        <taxon>Betaproteobacteria</taxon>
        <taxon>Candidatus Kinetoplastidibacterium</taxon>
    </lineage>
</organism>
<dbReference type="Pfam" id="PF01809">
    <property type="entry name" value="YidD"/>
    <property type="match status" value="1"/>
</dbReference>
<protein>
    <recommendedName>
        <fullName evidence="1">Putative membrane protein insertion efficiency factor</fullName>
    </recommendedName>
</protein>
<dbReference type="eggNOG" id="COG0759">
    <property type="taxonomic scope" value="Bacteria"/>
</dbReference>
<dbReference type="Proteomes" id="UP000011658">
    <property type="component" value="Chromosome"/>
</dbReference>
<dbReference type="EMBL" id="CP003806">
    <property type="protein sequence ID" value="AGF49451.1"/>
    <property type="molecule type" value="Genomic_DNA"/>
</dbReference>